<organism evidence="3 4">
    <name type="scientific">Sphingorhabdus pulchriflava</name>
    <dbReference type="NCBI Taxonomy" id="2292257"/>
    <lineage>
        <taxon>Bacteria</taxon>
        <taxon>Pseudomonadati</taxon>
        <taxon>Pseudomonadota</taxon>
        <taxon>Alphaproteobacteria</taxon>
        <taxon>Sphingomonadales</taxon>
        <taxon>Sphingomonadaceae</taxon>
        <taxon>Sphingorhabdus</taxon>
    </lineage>
</organism>
<evidence type="ECO:0000313" key="3">
    <source>
        <dbReference type="EMBL" id="RDV06621.1"/>
    </source>
</evidence>
<dbReference type="PANTHER" id="PTHR43477">
    <property type="entry name" value="DIHYDROANTICAPSIN 7-DEHYDROGENASE"/>
    <property type="match status" value="1"/>
</dbReference>
<dbReference type="EMBL" id="QRGP01000001">
    <property type="protein sequence ID" value="RDV06621.1"/>
    <property type="molecule type" value="Genomic_DNA"/>
</dbReference>
<dbReference type="Proteomes" id="UP000263833">
    <property type="component" value="Unassembled WGS sequence"/>
</dbReference>
<dbReference type="InterPro" id="IPR051122">
    <property type="entry name" value="SDR_DHRS6-like"/>
</dbReference>
<dbReference type="OrthoDB" id="9809287at2"/>
<dbReference type="Pfam" id="PF13561">
    <property type="entry name" value="adh_short_C2"/>
    <property type="match status" value="1"/>
</dbReference>
<keyword evidence="4" id="KW-1185">Reference proteome</keyword>
<dbReference type="Gene3D" id="3.40.50.720">
    <property type="entry name" value="NAD(P)-binding Rossmann-like Domain"/>
    <property type="match status" value="1"/>
</dbReference>
<reference evidence="4" key="1">
    <citation type="submission" date="2018-08" db="EMBL/GenBank/DDBJ databases">
        <authorList>
            <person name="Kim S.-J."/>
            <person name="Jung G.-Y."/>
        </authorList>
    </citation>
    <scope>NUCLEOTIDE SEQUENCE [LARGE SCALE GENOMIC DNA]</scope>
    <source>
        <strain evidence="4">GY_G</strain>
    </source>
</reference>
<dbReference type="InterPro" id="IPR036291">
    <property type="entry name" value="NAD(P)-bd_dom_sf"/>
</dbReference>
<proteinExistence type="inferred from homology"/>
<gene>
    <name evidence="3" type="ORF">DXH95_04160</name>
</gene>
<name>A0A371BGY7_9SPHN</name>
<evidence type="ECO:0000313" key="4">
    <source>
        <dbReference type="Proteomes" id="UP000263833"/>
    </source>
</evidence>
<accession>A0A371BGY7</accession>
<dbReference type="SUPFAM" id="SSF51735">
    <property type="entry name" value="NAD(P)-binding Rossmann-fold domains"/>
    <property type="match status" value="1"/>
</dbReference>
<dbReference type="InterPro" id="IPR002347">
    <property type="entry name" value="SDR_fam"/>
</dbReference>
<sequence length="275" mass="29257">MTNLMSYAGKRVVIAGCYSGMGEACARILTELGAEVHGADIRTSPVALASFTELDLKDWTAIDQVVATIGGEVDAVFNCAGLPQTYPAADVVAVNFLGIRHWSEQWMPRMRPGAAIVSVSSNAAMGYMQRIGLISEFVAIKDRAEALDWVAAHPDDVADGYGFSKEALAVWTQQRGVDLITQGKRINCTFPSPTATPMMSEFTKIAPQAVFDFFSKPIGRQATSEEQAWPLILLNSPAASFINGVCLPTDAGFTGGVLTGLVDMAAFRASLAGGQ</sequence>
<dbReference type="GO" id="GO:0016491">
    <property type="term" value="F:oxidoreductase activity"/>
    <property type="evidence" value="ECO:0007669"/>
    <property type="project" value="UniProtKB-KW"/>
</dbReference>
<protein>
    <submittedName>
        <fullName evidence="3">SDR family NAD(P)-dependent oxidoreductase</fullName>
    </submittedName>
</protein>
<comment type="similarity">
    <text evidence="1">Belongs to the short-chain dehydrogenases/reductases (SDR) family.</text>
</comment>
<evidence type="ECO:0000256" key="2">
    <source>
        <dbReference type="ARBA" id="ARBA00023002"/>
    </source>
</evidence>
<evidence type="ECO:0000256" key="1">
    <source>
        <dbReference type="ARBA" id="ARBA00006484"/>
    </source>
</evidence>
<comment type="caution">
    <text evidence="3">The sequence shown here is derived from an EMBL/GenBank/DDBJ whole genome shotgun (WGS) entry which is preliminary data.</text>
</comment>
<dbReference type="AlphaFoldDB" id="A0A371BGY7"/>
<dbReference type="NCBIfam" id="NF009092">
    <property type="entry name" value="PRK12428.1"/>
    <property type="match status" value="1"/>
</dbReference>
<dbReference type="PRINTS" id="PR00081">
    <property type="entry name" value="GDHRDH"/>
</dbReference>
<dbReference type="Pfam" id="PF00106">
    <property type="entry name" value="adh_short"/>
    <property type="match status" value="1"/>
</dbReference>
<keyword evidence="2" id="KW-0560">Oxidoreductase</keyword>
<dbReference type="PANTHER" id="PTHR43477:SF1">
    <property type="entry name" value="DIHYDROANTICAPSIN 7-DEHYDROGENASE"/>
    <property type="match status" value="1"/>
</dbReference>